<proteinExistence type="predicted"/>
<evidence type="ECO:0000259" key="2">
    <source>
        <dbReference type="Pfam" id="PF09409"/>
    </source>
</evidence>
<dbReference type="PANTHER" id="PTHR23153">
    <property type="entry name" value="UBX-RELATED"/>
    <property type="match status" value="1"/>
</dbReference>
<dbReference type="OMA" id="ELGPAGC"/>
<dbReference type="AlphaFoldDB" id="A0A8J5XTP4"/>
<dbReference type="Gene3D" id="1.20.58.2190">
    <property type="match status" value="1"/>
</dbReference>
<organism evidence="3 4">
    <name type="scientific">Diacronema lutheri</name>
    <name type="common">Unicellular marine alga</name>
    <name type="synonym">Monochrysis lutheri</name>
    <dbReference type="NCBI Taxonomy" id="2081491"/>
    <lineage>
        <taxon>Eukaryota</taxon>
        <taxon>Haptista</taxon>
        <taxon>Haptophyta</taxon>
        <taxon>Pavlovophyceae</taxon>
        <taxon>Pavlovales</taxon>
        <taxon>Pavlovaceae</taxon>
        <taxon>Diacronema</taxon>
    </lineage>
</organism>
<evidence type="ECO:0000313" key="4">
    <source>
        <dbReference type="Proteomes" id="UP000751190"/>
    </source>
</evidence>
<comment type="caution">
    <text evidence="3">The sequence shown here is derived from an EMBL/GenBank/DDBJ whole genome shotgun (WGS) entry which is preliminary data.</text>
</comment>
<keyword evidence="4" id="KW-1185">Reference proteome</keyword>
<reference evidence="3" key="1">
    <citation type="submission" date="2021-05" db="EMBL/GenBank/DDBJ databases">
        <title>The genome of the haptophyte Pavlova lutheri (Diacronema luteri, Pavlovales) - a model for lipid biosynthesis in eukaryotic algae.</title>
        <authorList>
            <person name="Hulatt C.J."/>
            <person name="Posewitz M.C."/>
        </authorList>
    </citation>
    <scope>NUCLEOTIDE SEQUENCE</scope>
    <source>
        <strain evidence="3">NIVA-4/92</strain>
    </source>
</reference>
<dbReference type="Proteomes" id="UP000751190">
    <property type="component" value="Unassembled WGS sequence"/>
</dbReference>
<gene>
    <name evidence="3" type="ORF">KFE25_008775</name>
</gene>
<protein>
    <recommendedName>
        <fullName evidence="2">PUB domain-containing protein</fullName>
    </recommendedName>
</protein>
<name>A0A8J5XTP4_DIALT</name>
<feature type="domain" description="PUB" evidence="2">
    <location>
        <begin position="22"/>
        <end position="93"/>
    </location>
</feature>
<dbReference type="InterPro" id="IPR018997">
    <property type="entry name" value="PUB_domain"/>
</dbReference>
<dbReference type="OrthoDB" id="10439994at2759"/>
<feature type="region of interest" description="Disordered" evidence="1">
    <location>
        <begin position="131"/>
        <end position="151"/>
    </location>
</feature>
<dbReference type="InterPro" id="IPR036339">
    <property type="entry name" value="PUB-like_dom_sf"/>
</dbReference>
<evidence type="ECO:0000256" key="1">
    <source>
        <dbReference type="SAM" id="MobiDB-lite"/>
    </source>
</evidence>
<dbReference type="PANTHER" id="PTHR23153:SF38">
    <property type="entry name" value="UBX DOMAIN-CONTAINING PROTEIN 6"/>
    <property type="match status" value="1"/>
</dbReference>
<dbReference type="CDD" id="cd09212">
    <property type="entry name" value="PUB"/>
    <property type="match status" value="1"/>
</dbReference>
<dbReference type="EMBL" id="JAGTXO010000001">
    <property type="protein sequence ID" value="KAG8470354.1"/>
    <property type="molecule type" value="Genomic_DNA"/>
</dbReference>
<evidence type="ECO:0000313" key="3">
    <source>
        <dbReference type="EMBL" id="KAG8470354.1"/>
    </source>
</evidence>
<sequence length="178" mass="19180">MCEDQQLKVALALLDENRTDPLNAGVELCLKILLNVVAAPAEPKFRQIRTTNARVKDTLWTLRGGRLALLAAGFVESGESIVMDNVDVPRIERVIAALKQLLAARLERDCSAKRAHADAVRLSQQKSVEERSNMKLSISDDAASRREPGWRPQVSAAAAKGGSTITTATDIGASGDCC</sequence>
<dbReference type="SUPFAM" id="SSF143503">
    <property type="entry name" value="PUG domain-like"/>
    <property type="match status" value="1"/>
</dbReference>
<accession>A0A8J5XTP4</accession>
<dbReference type="Pfam" id="PF09409">
    <property type="entry name" value="PUB"/>
    <property type="match status" value="1"/>
</dbReference>
<dbReference type="GO" id="GO:0005737">
    <property type="term" value="C:cytoplasm"/>
    <property type="evidence" value="ECO:0007669"/>
    <property type="project" value="TreeGrafter"/>
</dbReference>